<keyword evidence="3" id="KW-1185">Reference proteome</keyword>
<feature type="compositionally biased region" description="Polar residues" evidence="1">
    <location>
        <begin position="57"/>
        <end position="75"/>
    </location>
</feature>
<sequence>MELVVHSSEHSAAENPSMTLIPGDVEQFSFDQCPLSPLAALLIFPSDTALIDQTAKFSSHSSPAVSNPAVDQNLKSTKRKEREVLGKWWLGGGGIVDLGCKVEMENWYVAGNTEGKGMGEGGAEVVEVKWSRVVGK</sequence>
<gene>
    <name evidence="2" type="ORF">ACH5RR_017528</name>
</gene>
<dbReference type="EMBL" id="JBJUIK010000008">
    <property type="protein sequence ID" value="KAL3519379.1"/>
    <property type="molecule type" value="Genomic_DNA"/>
</dbReference>
<organism evidence="2 3">
    <name type="scientific">Cinchona calisaya</name>
    <dbReference type="NCBI Taxonomy" id="153742"/>
    <lineage>
        <taxon>Eukaryota</taxon>
        <taxon>Viridiplantae</taxon>
        <taxon>Streptophyta</taxon>
        <taxon>Embryophyta</taxon>
        <taxon>Tracheophyta</taxon>
        <taxon>Spermatophyta</taxon>
        <taxon>Magnoliopsida</taxon>
        <taxon>eudicotyledons</taxon>
        <taxon>Gunneridae</taxon>
        <taxon>Pentapetalae</taxon>
        <taxon>asterids</taxon>
        <taxon>lamiids</taxon>
        <taxon>Gentianales</taxon>
        <taxon>Rubiaceae</taxon>
        <taxon>Cinchonoideae</taxon>
        <taxon>Cinchoneae</taxon>
        <taxon>Cinchona</taxon>
    </lineage>
</organism>
<accession>A0ABD2ZJS2</accession>
<protein>
    <submittedName>
        <fullName evidence="2">Uncharacterized protein</fullName>
    </submittedName>
</protein>
<reference evidence="2 3" key="1">
    <citation type="submission" date="2024-11" db="EMBL/GenBank/DDBJ databases">
        <title>A near-complete genome assembly of Cinchona calisaya.</title>
        <authorList>
            <person name="Lian D.C."/>
            <person name="Zhao X.W."/>
            <person name="Wei L."/>
        </authorList>
    </citation>
    <scope>NUCLEOTIDE SEQUENCE [LARGE SCALE GENOMIC DNA]</scope>
    <source>
        <tissue evidence="2">Nenye</tissue>
    </source>
</reference>
<evidence type="ECO:0000313" key="3">
    <source>
        <dbReference type="Proteomes" id="UP001630127"/>
    </source>
</evidence>
<dbReference type="Proteomes" id="UP001630127">
    <property type="component" value="Unassembled WGS sequence"/>
</dbReference>
<comment type="caution">
    <text evidence="2">The sequence shown here is derived from an EMBL/GenBank/DDBJ whole genome shotgun (WGS) entry which is preliminary data.</text>
</comment>
<proteinExistence type="predicted"/>
<name>A0ABD2ZJS2_9GENT</name>
<evidence type="ECO:0000313" key="2">
    <source>
        <dbReference type="EMBL" id="KAL3519379.1"/>
    </source>
</evidence>
<dbReference type="AlphaFoldDB" id="A0ABD2ZJS2"/>
<evidence type="ECO:0000256" key="1">
    <source>
        <dbReference type="SAM" id="MobiDB-lite"/>
    </source>
</evidence>
<feature type="region of interest" description="Disordered" evidence="1">
    <location>
        <begin position="57"/>
        <end position="76"/>
    </location>
</feature>